<dbReference type="Gene3D" id="3.40.390.10">
    <property type="entry name" value="Collagenase (Catalytic Domain)"/>
    <property type="match status" value="2"/>
</dbReference>
<evidence type="ECO:0000313" key="11">
    <source>
        <dbReference type="EMBL" id="ESN97782.1"/>
    </source>
</evidence>
<evidence type="ECO:0000313" key="13">
    <source>
        <dbReference type="Proteomes" id="UP000015101"/>
    </source>
</evidence>
<evidence type="ECO:0000256" key="9">
    <source>
        <dbReference type="SAM" id="Phobius"/>
    </source>
</evidence>
<dbReference type="PANTHER" id="PTHR11905">
    <property type="entry name" value="ADAM A DISINTEGRIN AND METALLOPROTEASE DOMAIN"/>
    <property type="match status" value="1"/>
</dbReference>
<gene>
    <name evidence="12" type="primary">20206480</name>
    <name evidence="11" type="ORF">HELRODRAFT_177845</name>
</gene>
<evidence type="ECO:0000256" key="2">
    <source>
        <dbReference type="ARBA" id="ARBA00022723"/>
    </source>
</evidence>
<keyword evidence="2" id="KW-0479">Metal-binding</keyword>
<dbReference type="InterPro" id="IPR001590">
    <property type="entry name" value="Peptidase_M12B"/>
</dbReference>
<keyword evidence="6" id="KW-1015">Disulfide bond</keyword>
<comment type="caution">
    <text evidence="8">Lacks conserved residue(s) required for the propagation of feature annotation.</text>
</comment>
<keyword evidence="1" id="KW-0645">Protease</keyword>
<dbReference type="SUPFAM" id="SSF55486">
    <property type="entry name" value="Metalloproteases ('zincins'), catalytic domain"/>
    <property type="match status" value="2"/>
</dbReference>
<dbReference type="Pfam" id="PF17771">
    <property type="entry name" value="ADAMTS_CR_2"/>
    <property type="match status" value="1"/>
</dbReference>
<keyword evidence="9" id="KW-0472">Membrane</keyword>
<reference evidence="13" key="1">
    <citation type="submission" date="2012-12" db="EMBL/GenBank/DDBJ databases">
        <authorList>
            <person name="Hellsten U."/>
            <person name="Grimwood J."/>
            <person name="Chapman J.A."/>
            <person name="Shapiro H."/>
            <person name="Aerts A."/>
            <person name="Otillar R.P."/>
            <person name="Terry A.Y."/>
            <person name="Boore J.L."/>
            <person name="Simakov O."/>
            <person name="Marletaz F."/>
            <person name="Cho S.-J."/>
            <person name="Edsinger-Gonzales E."/>
            <person name="Havlak P."/>
            <person name="Kuo D.-H."/>
            <person name="Larsson T."/>
            <person name="Lv J."/>
            <person name="Arendt D."/>
            <person name="Savage R."/>
            <person name="Osoegawa K."/>
            <person name="de Jong P."/>
            <person name="Lindberg D.R."/>
            <person name="Seaver E.C."/>
            <person name="Weisblat D.A."/>
            <person name="Putnam N.H."/>
            <person name="Grigoriev I.V."/>
            <person name="Rokhsar D.S."/>
        </authorList>
    </citation>
    <scope>NUCLEOTIDE SEQUENCE</scope>
</reference>
<dbReference type="PROSITE" id="PS50215">
    <property type="entry name" value="ADAM_MEPRO"/>
    <property type="match status" value="1"/>
</dbReference>
<dbReference type="EnsemblMetazoa" id="HelroT177845">
    <property type="protein sequence ID" value="HelroP177845"/>
    <property type="gene ID" value="HelroG177845"/>
</dbReference>
<dbReference type="eggNOG" id="KOG3538">
    <property type="taxonomic scope" value="Eukaryota"/>
</dbReference>
<evidence type="ECO:0000256" key="4">
    <source>
        <dbReference type="ARBA" id="ARBA00022833"/>
    </source>
</evidence>
<dbReference type="AlphaFoldDB" id="T1FCD1"/>
<keyword evidence="7" id="KW-0325">Glycoprotein</keyword>
<feature type="transmembrane region" description="Helical" evidence="9">
    <location>
        <begin position="514"/>
        <end position="533"/>
    </location>
</feature>
<dbReference type="CTD" id="20206480"/>
<proteinExistence type="predicted"/>
<evidence type="ECO:0000256" key="8">
    <source>
        <dbReference type="PROSITE-ProRule" id="PRU00276"/>
    </source>
</evidence>
<sequence>MVSFVKDEFLEAGNFTKNGTIICYDSPAIQKNVFDVVVILDYSIFRTWSDLNNNDRKQTISQLKNYFGQILNEVNSYLKTIKSSKNKYAAKLVSFYIAEDKNDSTFSEEPNVKYGSNEIDLQAARFKFGLWTFQKLTGGEIPKFDVAIAFTAYGGDDRDANGFRNMICTEFASGIVRLRGFYQTATMTAYLIGNIMGIWEDGVGNECQSGDRYIMAGNYSQNGKENFQTFSNCSSANFDEVVEGANKFFNTTCLREPQLKYENITKYLKSSLGNRYNLDQQCKFILGPDSHFCGMKRDESICERLYCMDTKLNECRAYTGSRAYDGTRCASKKWCLNKKCVDEFLAKQAMKNAIVATDDDDEPSKPGPKICYKQNSSTNIDNENASNKTGIVIVPKNVTIEILAVLDHSMFKRWMMSNNNDRTKAISDMKTYFAHMINEVDNNFKKINTSKYGHTYSVHLVDFLILESKDDSSFTENPSVQHAPNEINMTEALGDFAEWIEVKHARNELPTFDVAVAITELTIFFFNFSLISFRSVCHKTNIKRAQIHVIKSITAIEAQKF</sequence>
<reference evidence="11 13" key="2">
    <citation type="journal article" date="2013" name="Nature">
        <title>Insights into bilaterian evolution from three spiralian genomes.</title>
        <authorList>
            <person name="Simakov O."/>
            <person name="Marletaz F."/>
            <person name="Cho S.J."/>
            <person name="Edsinger-Gonzales E."/>
            <person name="Havlak P."/>
            <person name="Hellsten U."/>
            <person name="Kuo D.H."/>
            <person name="Larsson T."/>
            <person name="Lv J."/>
            <person name="Arendt D."/>
            <person name="Savage R."/>
            <person name="Osoegawa K."/>
            <person name="de Jong P."/>
            <person name="Grimwood J."/>
            <person name="Chapman J.A."/>
            <person name="Shapiro H."/>
            <person name="Aerts A."/>
            <person name="Otillar R.P."/>
            <person name="Terry A.Y."/>
            <person name="Boore J.L."/>
            <person name="Grigoriev I.V."/>
            <person name="Lindberg D.R."/>
            <person name="Seaver E.C."/>
            <person name="Weisblat D.A."/>
            <person name="Putnam N.H."/>
            <person name="Rokhsar D.S."/>
        </authorList>
    </citation>
    <scope>NUCLEOTIDE SEQUENCE</scope>
</reference>
<dbReference type="Gene3D" id="3.40.1620.60">
    <property type="match status" value="1"/>
</dbReference>
<evidence type="ECO:0000256" key="1">
    <source>
        <dbReference type="ARBA" id="ARBA00022670"/>
    </source>
</evidence>
<dbReference type="SMART" id="SM00608">
    <property type="entry name" value="ACR"/>
    <property type="match status" value="1"/>
</dbReference>
<dbReference type="InterPro" id="IPR006586">
    <property type="entry name" value="ADAM_Cys-rich"/>
</dbReference>
<evidence type="ECO:0000259" key="10">
    <source>
        <dbReference type="PROSITE" id="PS50215"/>
    </source>
</evidence>
<dbReference type="PANTHER" id="PTHR11905:SF159">
    <property type="entry name" value="ADAM METALLOPROTEASE"/>
    <property type="match status" value="1"/>
</dbReference>
<keyword evidence="3" id="KW-0378">Hydrolase</keyword>
<keyword evidence="13" id="KW-1185">Reference proteome</keyword>
<evidence type="ECO:0000256" key="6">
    <source>
        <dbReference type="ARBA" id="ARBA00023157"/>
    </source>
</evidence>
<evidence type="ECO:0000256" key="3">
    <source>
        <dbReference type="ARBA" id="ARBA00022801"/>
    </source>
</evidence>
<dbReference type="OrthoDB" id="6134861at2759"/>
<protein>
    <recommendedName>
        <fullName evidence="10">Peptidase M12B domain-containing protein</fullName>
    </recommendedName>
</protein>
<keyword evidence="9" id="KW-1133">Transmembrane helix</keyword>
<dbReference type="GO" id="GO:0046872">
    <property type="term" value="F:metal ion binding"/>
    <property type="evidence" value="ECO:0007669"/>
    <property type="project" value="UniProtKB-KW"/>
</dbReference>
<dbReference type="InterPro" id="IPR041645">
    <property type="entry name" value="ADAMTS_CR_2"/>
</dbReference>
<organism evidence="12 13">
    <name type="scientific">Helobdella robusta</name>
    <name type="common">Californian leech</name>
    <dbReference type="NCBI Taxonomy" id="6412"/>
    <lineage>
        <taxon>Eukaryota</taxon>
        <taxon>Metazoa</taxon>
        <taxon>Spiralia</taxon>
        <taxon>Lophotrochozoa</taxon>
        <taxon>Annelida</taxon>
        <taxon>Clitellata</taxon>
        <taxon>Hirudinea</taxon>
        <taxon>Rhynchobdellida</taxon>
        <taxon>Glossiphoniidae</taxon>
        <taxon>Helobdella</taxon>
    </lineage>
</organism>
<keyword evidence="5" id="KW-0482">Metalloprotease</keyword>
<evidence type="ECO:0000256" key="7">
    <source>
        <dbReference type="ARBA" id="ARBA00023180"/>
    </source>
</evidence>
<evidence type="ECO:0000256" key="5">
    <source>
        <dbReference type="ARBA" id="ARBA00023049"/>
    </source>
</evidence>
<feature type="domain" description="Peptidase M12B" evidence="10">
    <location>
        <begin position="32"/>
        <end position="243"/>
    </location>
</feature>
<dbReference type="GO" id="GO:0006508">
    <property type="term" value="P:proteolysis"/>
    <property type="evidence" value="ECO:0007669"/>
    <property type="project" value="UniProtKB-KW"/>
</dbReference>
<dbReference type="EMBL" id="AMQM01006206">
    <property type="status" value="NOT_ANNOTATED_CDS"/>
    <property type="molecule type" value="Genomic_DNA"/>
</dbReference>
<dbReference type="EMBL" id="KB097304">
    <property type="protein sequence ID" value="ESN97782.1"/>
    <property type="molecule type" value="Genomic_DNA"/>
</dbReference>
<keyword evidence="4" id="KW-0862">Zinc</keyword>
<dbReference type="GeneID" id="20206480"/>
<dbReference type="InParanoid" id="T1FCD1"/>
<reference evidence="12" key="3">
    <citation type="submission" date="2015-06" db="UniProtKB">
        <authorList>
            <consortium name="EnsemblMetazoa"/>
        </authorList>
    </citation>
    <scope>IDENTIFICATION</scope>
</reference>
<name>T1FCD1_HELRO</name>
<dbReference type="GO" id="GO:0004222">
    <property type="term" value="F:metalloendopeptidase activity"/>
    <property type="evidence" value="ECO:0007669"/>
    <property type="project" value="InterPro"/>
</dbReference>
<dbReference type="Proteomes" id="UP000015101">
    <property type="component" value="Unassembled WGS sequence"/>
</dbReference>
<dbReference type="HOGENOM" id="CLU_485984_0_0_1"/>
<dbReference type="RefSeq" id="XP_009024234.1">
    <property type="nucleotide sequence ID" value="XM_009025986.1"/>
</dbReference>
<accession>T1FCD1</accession>
<evidence type="ECO:0000313" key="12">
    <source>
        <dbReference type="EnsemblMetazoa" id="HelroP177845"/>
    </source>
</evidence>
<keyword evidence="9" id="KW-0812">Transmembrane</keyword>
<dbReference type="KEGG" id="hro:HELRODRAFT_177845"/>
<dbReference type="InterPro" id="IPR024079">
    <property type="entry name" value="MetalloPept_cat_dom_sf"/>
</dbReference>